<sequence length="876" mass="94127">MSSLQVRDTRMRRRDMRIGWLAPALCALLLGHADGADVGKVLTKGWYDLSLVKGSVGYNATLECLSLNVGLPQPYGFGIGLTGFGGVMPVTADETVFQAGGPMLHLWWIPWIHWVEPGFIGNASPVGGPNAYLRYSILPISLGELLPSSELTAGVEMRLNWYISLGVEVGHAWSLRSGQTPGSAFYAGFSLGALRYLGPIGYRRSRGARLDVAAQLQDEDGNGVLTGDERSAIALLIRNLGDGPARDVVVTTRLSGEAGALVGVSPVGVIGNVTEGATRSVTSPIAVLGDLPRGNLTLEVVCDYKTEWGESRQERAALAMRTAPSVGMVKVALSAVPSQGLPDWIAVTPLEHADYQASFAAGAVTILNLNTGERVSQSVTSAAGAQQYVRQYFLGWDKAKPQITLSSSGGTVNTEAVKLKVRFSDDRKLDGMKLYLNGKEHDAEQFSERTETERDFTLPLLMGDNTVGVTVTDWVGKSAEKSISFIRIRGGTGTYETGPLPAGEAPPSLALDAAPLDGNNTIVGGREEGVKVTVTNNGKGVAKWVRVVLEGDEYLTRQWGSERNLEDIKPGESKTATFSLLMPTDLERRQAKLRVVVKEGRGYSPTEVPELTLNLVPAEKTATQVEVVEDVDHGVPEFGISRPTGNALVVGLSKYLSVTAPKYARSDASAFTQYASRAMGIGKVESLFDERATGSVLRAKLTDWLKKKHGFKVIYFAGHGVPDPENPRNGGVCVLPYDGDPELKSTLIPVSDLAELGANPDDTVVVFIDACYSGEGRTVQLASRPLVVAEVPETKAITFAAAEGNQPSKEFEKAQHGYFTYYTLLGLKGKADANGDGWVTTTELYNYVRKNVSDATNEVQVPVLRPAREIRLGKVR</sequence>
<dbReference type="SUPFAM" id="SSF52129">
    <property type="entry name" value="Caspase-like"/>
    <property type="match status" value="1"/>
</dbReference>
<name>A0A937XG28_UNCW3</name>
<dbReference type="Pfam" id="PF00656">
    <property type="entry name" value="Peptidase_C14"/>
    <property type="match status" value="1"/>
</dbReference>
<dbReference type="InterPro" id="IPR018247">
    <property type="entry name" value="EF_Hand_1_Ca_BS"/>
</dbReference>
<dbReference type="Proteomes" id="UP000779900">
    <property type="component" value="Unassembled WGS sequence"/>
</dbReference>
<dbReference type="GO" id="GO:0006508">
    <property type="term" value="P:proteolysis"/>
    <property type="evidence" value="ECO:0007669"/>
    <property type="project" value="InterPro"/>
</dbReference>
<evidence type="ECO:0000313" key="2">
    <source>
        <dbReference type="EMBL" id="MBM3330774.1"/>
    </source>
</evidence>
<dbReference type="Gene3D" id="3.40.50.1460">
    <property type="match status" value="1"/>
</dbReference>
<dbReference type="GO" id="GO:0004197">
    <property type="term" value="F:cysteine-type endopeptidase activity"/>
    <property type="evidence" value="ECO:0007669"/>
    <property type="project" value="InterPro"/>
</dbReference>
<comment type="caution">
    <text evidence="2">The sequence shown here is derived from an EMBL/GenBank/DDBJ whole genome shotgun (WGS) entry which is preliminary data.</text>
</comment>
<dbReference type="PROSITE" id="PS00018">
    <property type="entry name" value="EF_HAND_1"/>
    <property type="match status" value="1"/>
</dbReference>
<dbReference type="EMBL" id="VGIR01000010">
    <property type="protein sequence ID" value="MBM3330774.1"/>
    <property type="molecule type" value="Genomic_DNA"/>
</dbReference>
<feature type="domain" description="Peptidase C14 caspase" evidence="1">
    <location>
        <begin position="645"/>
        <end position="864"/>
    </location>
</feature>
<dbReference type="PANTHER" id="PTHR35902:SF6">
    <property type="entry name" value="CONSERVED WITHIN P. AEROPHILUM"/>
    <property type="match status" value="1"/>
</dbReference>
<gene>
    <name evidence="2" type="ORF">FJY68_02845</name>
</gene>
<dbReference type="InterPro" id="IPR011600">
    <property type="entry name" value="Pept_C14_caspase"/>
</dbReference>
<protein>
    <submittedName>
        <fullName evidence="2">CHAT domain-containing protein</fullName>
    </submittedName>
</protein>
<proteinExistence type="predicted"/>
<dbReference type="InterPro" id="IPR029030">
    <property type="entry name" value="Caspase-like_dom_sf"/>
</dbReference>
<dbReference type="PANTHER" id="PTHR35902">
    <property type="entry name" value="S-LAYER DOMAIN-LIKE PROTEIN-RELATED"/>
    <property type="match status" value="1"/>
</dbReference>
<dbReference type="AlphaFoldDB" id="A0A937XG28"/>
<accession>A0A937XG28</accession>
<evidence type="ECO:0000259" key="1">
    <source>
        <dbReference type="Pfam" id="PF00656"/>
    </source>
</evidence>
<reference evidence="2" key="1">
    <citation type="submission" date="2019-03" db="EMBL/GenBank/DDBJ databases">
        <title>Lake Tanganyika Metagenome-Assembled Genomes (MAGs).</title>
        <authorList>
            <person name="Tran P."/>
        </authorList>
    </citation>
    <scope>NUCLEOTIDE SEQUENCE</scope>
    <source>
        <strain evidence="2">K_DeepCast_150m_m2_040</strain>
    </source>
</reference>
<organism evidence="2 3">
    <name type="scientific">candidate division WOR-3 bacterium</name>
    <dbReference type="NCBI Taxonomy" id="2052148"/>
    <lineage>
        <taxon>Bacteria</taxon>
        <taxon>Bacteria division WOR-3</taxon>
    </lineage>
</organism>
<evidence type="ECO:0000313" key="3">
    <source>
        <dbReference type="Proteomes" id="UP000779900"/>
    </source>
</evidence>